<dbReference type="EC" id="2.3.1.54" evidence="6"/>
<feature type="domain" description="PFL" evidence="5">
    <location>
        <begin position="5"/>
        <end position="703"/>
    </location>
</feature>
<keyword evidence="2 6" id="KW-0456">Lyase</keyword>
<keyword evidence="1 3" id="KW-0556">Organic radical</keyword>
<dbReference type="PANTHER" id="PTHR43641">
    <property type="entry name" value="FORMATE ACETYLTRANSFERASE 3-RELATED"/>
    <property type="match status" value="1"/>
</dbReference>
<dbReference type="EMBL" id="CP001322">
    <property type="protein sequence ID" value="ACL03177.1"/>
    <property type="molecule type" value="Genomic_DNA"/>
</dbReference>
<accession>B8FA81</accession>
<protein>
    <submittedName>
        <fullName evidence="6">Pyruvate formate lyase</fullName>
        <ecNumber evidence="6">2.3.1.54</ecNumber>
    </submittedName>
</protein>
<keyword evidence="7" id="KW-1185">Reference proteome</keyword>
<dbReference type="RefSeq" id="WP_012610612.1">
    <property type="nucleotide sequence ID" value="NC_011768.1"/>
</dbReference>
<feature type="domain" description="Glycine radical" evidence="4">
    <location>
        <begin position="710"/>
        <end position="831"/>
    </location>
</feature>
<dbReference type="SUPFAM" id="SSF51998">
    <property type="entry name" value="PFL-like glycyl radical enzymes"/>
    <property type="match status" value="1"/>
</dbReference>
<dbReference type="InterPro" id="IPR051215">
    <property type="entry name" value="GRE"/>
</dbReference>
<dbReference type="PROSITE" id="PS00850">
    <property type="entry name" value="GLY_RADICAL_1"/>
    <property type="match status" value="1"/>
</dbReference>
<dbReference type="GO" id="GO:0008861">
    <property type="term" value="F:formate C-acetyltransferase activity"/>
    <property type="evidence" value="ECO:0007669"/>
    <property type="project" value="UniProtKB-EC"/>
</dbReference>
<dbReference type="PROSITE" id="PS51554">
    <property type="entry name" value="PFL"/>
    <property type="match status" value="1"/>
</dbReference>
<name>B8FA81_DESAL</name>
<dbReference type="eggNOG" id="COG1882">
    <property type="taxonomic scope" value="Bacteria"/>
</dbReference>
<dbReference type="HOGENOM" id="CLU_009096_0_1_7"/>
<evidence type="ECO:0000256" key="3">
    <source>
        <dbReference type="PROSITE-ProRule" id="PRU00493"/>
    </source>
</evidence>
<dbReference type="KEGG" id="dal:Dalk_1477"/>
<proteinExistence type="predicted"/>
<evidence type="ECO:0000259" key="5">
    <source>
        <dbReference type="PROSITE" id="PS51554"/>
    </source>
</evidence>
<gene>
    <name evidence="6" type="ordered locus">Dalk_1477</name>
</gene>
<keyword evidence="6" id="KW-0808">Transferase</keyword>
<dbReference type="Proteomes" id="UP000000739">
    <property type="component" value="Chromosome"/>
</dbReference>
<organism evidence="6 7">
    <name type="scientific">Desulfatibacillum aliphaticivorans</name>
    <dbReference type="NCBI Taxonomy" id="218208"/>
    <lineage>
        <taxon>Bacteria</taxon>
        <taxon>Pseudomonadati</taxon>
        <taxon>Thermodesulfobacteriota</taxon>
        <taxon>Desulfobacteria</taxon>
        <taxon>Desulfobacterales</taxon>
        <taxon>Desulfatibacillaceae</taxon>
        <taxon>Desulfatibacillum</taxon>
    </lineage>
</organism>
<dbReference type="InterPro" id="IPR004184">
    <property type="entry name" value="PFL_dom"/>
</dbReference>
<evidence type="ECO:0000313" key="6">
    <source>
        <dbReference type="EMBL" id="ACL03177.1"/>
    </source>
</evidence>
<evidence type="ECO:0000256" key="1">
    <source>
        <dbReference type="ARBA" id="ARBA00022818"/>
    </source>
</evidence>
<dbReference type="Pfam" id="PF01228">
    <property type="entry name" value="Gly_radical"/>
    <property type="match status" value="1"/>
</dbReference>
<reference evidence="6 7" key="1">
    <citation type="journal article" date="2012" name="Environ. Microbiol.">
        <title>The genome sequence of Desulfatibacillum alkenivorans AK-01: a blueprint for anaerobic alkane oxidation.</title>
        <authorList>
            <person name="Callaghan A.V."/>
            <person name="Morris B.E."/>
            <person name="Pereira I.A."/>
            <person name="McInerney M.J."/>
            <person name="Austin R.N."/>
            <person name="Groves J.T."/>
            <person name="Kukor J.J."/>
            <person name="Suflita J.M."/>
            <person name="Young L.Y."/>
            <person name="Zylstra G.J."/>
            <person name="Wawrik B."/>
        </authorList>
    </citation>
    <scope>NUCLEOTIDE SEQUENCE [LARGE SCALE GENOMIC DNA]</scope>
    <source>
        <strain evidence="6 7">AK-01</strain>
    </source>
</reference>
<dbReference type="GO" id="GO:0005829">
    <property type="term" value="C:cytosol"/>
    <property type="evidence" value="ECO:0007669"/>
    <property type="project" value="TreeGrafter"/>
</dbReference>
<dbReference type="PANTHER" id="PTHR43641:SF2">
    <property type="entry name" value="DEHYDRATASE YBIW-RELATED"/>
    <property type="match status" value="1"/>
</dbReference>
<feature type="modified residue" description="Glycine radical" evidence="3">
    <location>
        <position position="806"/>
    </location>
</feature>
<dbReference type="AlphaFoldDB" id="B8FA81"/>
<sequence>MAIHSFNQCYKDLILTAPYEICIERARYYTQSYRETEGMHPSLRAAKALHLTLSNMSLNILQGEQIIGNRSGKTLGVVIPVERGDVNAILEMELDFLLNRSRQPFSIDPDDRRELEEDILPYWRGRTVRDRKKVLWKENGLNFKPAVDPLSLYKRHKSLDLQKIKKAAKVPGGDAAYALKGMKEILHNNPALVMNVFDVQGHLILGIKNVLSQGFSGIMAQAEKGLAEAKEAGKADDAAFYESVMISCEAAKILAERLAKKAEEAASEENDPDRQRELLAAAKRCRHSPWNPPRTFHEAVQAMWLILLGGLVSHGMVGILAVGRLDQYLYPYYKKDVESGRIDQAMAVRLMEELLIKLGANLMILPYVGKNTGNELGSDSCVPTIGGVDAQGKDAVNPLTYAVLEAFANVKSLGNSFTVRLSQESPPEFWQKALETYRETSGAALFNDEIVTPALQNCGMTLEDARDYGVIGCVEPTGDGDAFGCTSGNDVSLSAALEMALGDGYLRVMGKAIGPKTGNPKKFKTFDQVLEAFKKQVEFMVDTVARAVNLKDQIYMEEYHNPYISCTLTGCLDNARDMTQGGAKYNFGSISGRGMGTAADSLAAIKCFVFDQKTFSMAKILKMLDCNFKGYDKERAMLAHRAPAFGSDDPYADDIAKEVCAFFCKTVASKQTLRGGPFRPSFFSYGVHVLEGLYIGATPNGRLAGTPVSNSLSPTNGSEKQGPTGVLGSVAKLDHSLISNGSSVNIKLMPSMFQGEERLNKMIGLVKGFFASGGMEVQPNVVSNQTLLDAQKHPENYRDLVVRVSGYSAFFTDLGKPIQDEIIQRTEFEGL</sequence>
<evidence type="ECO:0000256" key="2">
    <source>
        <dbReference type="ARBA" id="ARBA00023239"/>
    </source>
</evidence>
<dbReference type="InterPro" id="IPR001150">
    <property type="entry name" value="Gly_radical"/>
</dbReference>
<dbReference type="Pfam" id="PF02901">
    <property type="entry name" value="PFL-like"/>
    <property type="match status" value="2"/>
</dbReference>
<dbReference type="PROSITE" id="PS51149">
    <property type="entry name" value="GLY_RADICAL_2"/>
    <property type="match status" value="1"/>
</dbReference>
<dbReference type="Gene3D" id="3.20.70.20">
    <property type="match status" value="1"/>
</dbReference>
<dbReference type="InterPro" id="IPR019777">
    <property type="entry name" value="Form_AcTrfase_GR_CS"/>
</dbReference>
<evidence type="ECO:0000259" key="4">
    <source>
        <dbReference type="PROSITE" id="PS51149"/>
    </source>
</evidence>
<dbReference type="GO" id="GO:0016829">
    <property type="term" value="F:lyase activity"/>
    <property type="evidence" value="ECO:0007669"/>
    <property type="project" value="UniProtKB-KW"/>
</dbReference>
<keyword evidence="6" id="KW-0012">Acyltransferase</keyword>
<evidence type="ECO:0000313" key="7">
    <source>
        <dbReference type="Proteomes" id="UP000000739"/>
    </source>
</evidence>
<keyword evidence="6" id="KW-0670">Pyruvate</keyword>